<evidence type="ECO:0000313" key="1">
    <source>
        <dbReference type="EMBL" id="MEO1766679.1"/>
    </source>
</evidence>
<accession>A0ABV0EDM1</accession>
<keyword evidence="2" id="KW-1185">Reference proteome</keyword>
<dbReference type="EMBL" id="JBAJEX010000003">
    <property type="protein sequence ID" value="MEO1766679.1"/>
    <property type="molecule type" value="Genomic_DNA"/>
</dbReference>
<protein>
    <recommendedName>
        <fullName evidence="3">Type II secretion system protein</fullName>
    </recommendedName>
</protein>
<name>A0ABV0EDM1_9BURK</name>
<comment type="caution">
    <text evidence="1">The sequence shown here is derived from an EMBL/GenBank/DDBJ whole genome shotgun (WGS) entry which is preliminary data.</text>
</comment>
<sequence>MKPATGRRRDTGEQGAALFLVLLLLLVGGGLVFVSRIKSAQVELEAQRKTSAALAVAKQALLGYAVLDPGSAKLNPGRLPCPDQDNDGNAQGAACATPYVGWFPWRTLDTGDLRDGTGQRLWLLVDGAFRSGGGPLNTNTQPSLTLDGQPVVAVLFAPGPVLDRLGQVRPGSGPFSAPSAYPNYLEGVTRSPPAVHTAPSSDTYNDSVLALTPQTLFTLVTQRMARELAAVNPPPYSATTVADLNKPSLWIANQWDDALDPSSTVSPTAITLKFRNCAIVYTITGKDAVTRDRPSC</sequence>
<proteinExistence type="predicted"/>
<evidence type="ECO:0000313" key="2">
    <source>
        <dbReference type="Proteomes" id="UP001482231"/>
    </source>
</evidence>
<gene>
    <name evidence="1" type="ORF">V6E02_05585</name>
</gene>
<dbReference type="Proteomes" id="UP001482231">
    <property type="component" value="Unassembled WGS sequence"/>
</dbReference>
<dbReference type="RefSeq" id="WP_347307787.1">
    <property type="nucleotide sequence ID" value="NZ_JBAJEX010000003.1"/>
</dbReference>
<reference evidence="1 2" key="1">
    <citation type="submission" date="2024-02" db="EMBL/GenBank/DDBJ databases">
        <title>New thermophilic sulfur-oxidizing bacteria from a hot springs of the Uzon caldera (Kamchatka, Russia).</title>
        <authorList>
            <person name="Dukat A.M."/>
            <person name="Elcheninov A.G."/>
            <person name="Frolov E.N."/>
        </authorList>
    </citation>
    <scope>NUCLEOTIDE SEQUENCE [LARGE SCALE GENOMIC DNA]</scope>
    <source>
        <strain evidence="1 2">AK1</strain>
    </source>
</reference>
<evidence type="ECO:0008006" key="3">
    <source>
        <dbReference type="Google" id="ProtNLM"/>
    </source>
</evidence>
<organism evidence="1 2">
    <name type="scientific">Thiobacter aerophilum</name>
    <dbReference type="NCBI Taxonomy" id="3121275"/>
    <lineage>
        <taxon>Bacteria</taxon>
        <taxon>Pseudomonadati</taxon>
        <taxon>Pseudomonadota</taxon>
        <taxon>Betaproteobacteria</taxon>
        <taxon>Burkholderiales</taxon>
        <taxon>Thiobacteraceae</taxon>
        <taxon>Thiobacter</taxon>
    </lineage>
</organism>